<evidence type="ECO:0000313" key="1">
    <source>
        <dbReference type="EMBL" id="KKM65464.1"/>
    </source>
</evidence>
<evidence type="ECO:0008006" key="2">
    <source>
        <dbReference type="Google" id="ProtNLM"/>
    </source>
</evidence>
<name>A0A0F9J6R2_9ZZZZ</name>
<accession>A0A0F9J6R2</accession>
<dbReference type="InterPro" id="IPR019271">
    <property type="entry name" value="DUF2284_metal-binding"/>
</dbReference>
<dbReference type="AlphaFoldDB" id="A0A0F9J6R2"/>
<organism evidence="1">
    <name type="scientific">marine sediment metagenome</name>
    <dbReference type="NCBI Taxonomy" id="412755"/>
    <lineage>
        <taxon>unclassified sequences</taxon>
        <taxon>metagenomes</taxon>
        <taxon>ecological metagenomes</taxon>
    </lineage>
</organism>
<sequence>MPSIKLKFEDIKFDPKVQSYCVSPSYKCPSYGHSWTCPPEAPYMEDIVSKFKTFYLIYDEINLNEYIKKKQFENPNLSEEKIRNQAYTDSAFKNNLENEIDKFLENNHEDYEEKLILWAGFCRTCYNKVDNGCTYDSGKPCRYPHKQKYAMEAVGVNVTDTVKNLNVNIEWPPVNFVYRFGLVCFK</sequence>
<proteinExistence type="predicted"/>
<protein>
    <recommendedName>
        <fullName evidence="2">Metal-binding protein</fullName>
    </recommendedName>
</protein>
<dbReference type="EMBL" id="LAZR01010720">
    <property type="protein sequence ID" value="KKM65464.1"/>
    <property type="molecule type" value="Genomic_DNA"/>
</dbReference>
<dbReference type="Pfam" id="PF10050">
    <property type="entry name" value="DUF2284"/>
    <property type="match status" value="1"/>
</dbReference>
<reference evidence="1" key="1">
    <citation type="journal article" date="2015" name="Nature">
        <title>Complex archaea that bridge the gap between prokaryotes and eukaryotes.</title>
        <authorList>
            <person name="Spang A."/>
            <person name="Saw J.H."/>
            <person name="Jorgensen S.L."/>
            <person name="Zaremba-Niedzwiedzka K."/>
            <person name="Martijn J."/>
            <person name="Lind A.E."/>
            <person name="van Eijk R."/>
            <person name="Schleper C."/>
            <person name="Guy L."/>
            <person name="Ettema T.J."/>
        </authorList>
    </citation>
    <scope>NUCLEOTIDE SEQUENCE</scope>
</reference>
<comment type="caution">
    <text evidence="1">The sequence shown here is derived from an EMBL/GenBank/DDBJ whole genome shotgun (WGS) entry which is preliminary data.</text>
</comment>
<gene>
    <name evidence="1" type="ORF">LCGC14_1491040</name>
</gene>